<evidence type="ECO:0000313" key="3">
    <source>
        <dbReference type="Proteomes" id="UP000291343"/>
    </source>
</evidence>
<evidence type="ECO:0008006" key="4">
    <source>
        <dbReference type="Google" id="ProtNLM"/>
    </source>
</evidence>
<feature type="compositionally biased region" description="Basic and acidic residues" evidence="1">
    <location>
        <begin position="14"/>
        <end position="25"/>
    </location>
</feature>
<dbReference type="SUPFAM" id="SSF69322">
    <property type="entry name" value="Tricorn protease domain 2"/>
    <property type="match status" value="1"/>
</dbReference>
<keyword evidence="3" id="KW-1185">Reference proteome</keyword>
<reference evidence="2 3" key="1">
    <citation type="journal article" date="2017" name="Gigascience">
        <title>Genome sequence of the small brown planthopper, Laodelphax striatellus.</title>
        <authorList>
            <person name="Zhu J."/>
            <person name="Jiang F."/>
            <person name="Wang X."/>
            <person name="Yang P."/>
            <person name="Bao Y."/>
            <person name="Zhao W."/>
            <person name="Wang W."/>
            <person name="Lu H."/>
            <person name="Wang Q."/>
            <person name="Cui N."/>
            <person name="Li J."/>
            <person name="Chen X."/>
            <person name="Luo L."/>
            <person name="Yu J."/>
            <person name="Kang L."/>
            <person name="Cui F."/>
        </authorList>
    </citation>
    <scope>NUCLEOTIDE SEQUENCE [LARGE SCALE GENOMIC DNA]</scope>
    <source>
        <strain evidence="2">Lst14</strain>
    </source>
</reference>
<dbReference type="Proteomes" id="UP000291343">
    <property type="component" value="Unassembled WGS sequence"/>
</dbReference>
<sequence>MTDKSDVEIEISDSVDKDDSNRDNDPTPSVSDSVEAKIDLGEPQSCGANTVKPNAASGDTALPETIVSESMDFVAIFPPELTHKIFSFLPTNELECFGSVSQVWSEMANELIQSRYLLQRTILKNNWEKCDYSELHLQISEQDWYDPDRNVVLLPSNVPHYLDFHRPLLKCQGLNVLQINDNLTLAGEIVHLSSSIRKVCLMGYCLVWMRPDGSVYSYDGKQATGFRVKAVSAPGTWLYGFIDDKDVLTMDSHHIVAMSREGFLRVWCKQTNELTLQREKELSTRQLCSLFDGYLIISSGQNTSSDSGKTSKIEIHNLRSGEQNRLLQTFFVDGTVINLNSNERYIFLNLESNHRLIQVRDKESYAIKYSHNYFEPCEMCDVNDDFVVLKVNFNPYKYKILTLASGKCITITSYSMQLYTLFDNIAIRRTRDGILRVMDWKQNIELYDLRRTWKKTFVVDVNESMVVTMIKNSHWFKIYKFG</sequence>
<dbReference type="InterPro" id="IPR036047">
    <property type="entry name" value="F-box-like_dom_sf"/>
</dbReference>
<dbReference type="Gene3D" id="1.20.1280.50">
    <property type="match status" value="1"/>
</dbReference>
<dbReference type="EMBL" id="QKKF02003370">
    <property type="protein sequence ID" value="RZF47723.1"/>
    <property type="molecule type" value="Genomic_DNA"/>
</dbReference>
<name>A0A482XP58_LAOST</name>
<evidence type="ECO:0000313" key="2">
    <source>
        <dbReference type="EMBL" id="RZF47723.1"/>
    </source>
</evidence>
<proteinExistence type="predicted"/>
<feature type="region of interest" description="Disordered" evidence="1">
    <location>
        <begin position="1"/>
        <end position="37"/>
    </location>
</feature>
<comment type="caution">
    <text evidence="2">The sequence shown here is derived from an EMBL/GenBank/DDBJ whole genome shotgun (WGS) entry which is preliminary data.</text>
</comment>
<gene>
    <name evidence="2" type="ORF">LSTR_LSTR005987</name>
</gene>
<organism evidence="2 3">
    <name type="scientific">Laodelphax striatellus</name>
    <name type="common">Small brown planthopper</name>
    <name type="synonym">Delphax striatella</name>
    <dbReference type="NCBI Taxonomy" id="195883"/>
    <lineage>
        <taxon>Eukaryota</taxon>
        <taxon>Metazoa</taxon>
        <taxon>Ecdysozoa</taxon>
        <taxon>Arthropoda</taxon>
        <taxon>Hexapoda</taxon>
        <taxon>Insecta</taxon>
        <taxon>Pterygota</taxon>
        <taxon>Neoptera</taxon>
        <taxon>Paraneoptera</taxon>
        <taxon>Hemiptera</taxon>
        <taxon>Auchenorrhyncha</taxon>
        <taxon>Fulgoroidea</taxon>
        <taxon>Delphacidae</taxon>
        <taxon>Criomorphinae</taxon>
        <taxon>Laodelphax</taxon>
    </lineage>
</organism>
<dbReference type="SUPFAM" id="SSF81383">
    <property type="entry name" value="F-box domain"/>
    <property type="match status" value="1"/>
</dbReference>
<dbReference type="AlphaFoldDB" id="A0A482XP58"/>
<dbReference type="InParanoid" id="A0A482XP58"/>
<protein>
    <recommendedName>
        <fullName evidence="4">F-box domain-containing protein</fullName>
    </recommendedName>
</protein>
<dbReference type="OrthoDB" id="10572373at2759"/>
<accession>A0A482XP58</accession>
<evidence type="ECO:0000256" key="1">
    <source>
        <dbReference type="SAM" id="MobiDB-lite"/>
    </source>
</evidence>